<protein>
    <submittedName>
        <fullName evidence="20">Diacylglycerol kinase family protein</fullName>
    </submittedName>
</protein>
<dbReference type="GO" id="GO:0016301">
    <property type="term" value="F:kinase activity"/>
    <property type="evidence" value="ECO:0007669"/>
    <property type="project" value="UniProtKB-KW"/>
</dbReference>
<evidence type="ECO:0000256" key="17">
    <source>
        <dbReference type="PIRSR" id="PIRSR600829-3"/>
    </source>
</evidence>
<proteinExistence type="inferred from homology"/>
<evidence type="ECO:0000256" key="10">
    <source>
        <dbReference type="ARBA" id="ARBA00022989"/>
    </source>
</evidence>
<keyword evidence="18" id="KW-0460">Magnesium</keyword>
<evidence type="ECO:0000256" key="18">
    <source>
        <dbReference type="PIRSR" id="PIRSR600829-4"/>
    </source>
</evidence>
<keyword evidence="7 17" id="KW-0547">Nucleotide-binding</keyword>
<feature type="binding site" evidence="18">
    <location>
        <position position="31"/>
    </location>
    <ligand>
        <name>a divalent metal cation</name>
        <dbReference type="ChEBI" id="CHEBI:60240"/>
    </ligand>
</feature>
<keyword evidence="11" id="KW-0443">Lipid metabolism</keyword>
<feature type="binding site" evidence="16">
    <location>
        <position position="72"/>
    </location>
    <ligand>
        <name>substrate</name>
    </ligand>
</feature>
<comment type="similarity">
    <text evidence="2">Belongs to the bacterial diacylglycerol kinase family.</text>
</comment>
<evidence type="ECO:0000313" key="20">
    <source>
        <dbReference type="EMBL" id="NMB70029.1"/>
    </source>
</evidence>
<evidence type="ECO:0000256" key="2">
    <source>
        <dbReference type="ARBA" id="ARBA00005967"/>
    </source>
</evidence>
<feature type="binding site" evidence="17">
    <location>
        <position position="79"/>
    </location>
    <ligand>
        <name>ATP</name>
        <dbReference type="ChEBI" id="CHEBI:30616"/>
    </ligand>
</feature>
<dbReference type="GO" id="GO:0005886">
    <property type="term" value="C:plasma membrane"/>
    <property type="evidence" value="ECO:0007669"/>
    <property type="project" value="UniProtKB-SubCell"/>
</dbReference>
<feature type="binding site" evidence="18">
    <location>
        <position position="79"/>
    </location>
    <ligand>
        <name>a divalent metal cation</name>
        <dbReference type="ChEBI" id="CHEBI:60240"/>
    </ligand>
</feature>
<keyword evidence="4" id="KW-0444">Lipid biosynthesis</keyword>
<keyword evidence="10 19" id="KW-1133">Transmembrane helix</keyword>
<dbReference type="GO" id="GO:0005524">
    <property type="term" value="F:ATP binding"/>
    <property type="evidence" value="ECO:0007669"/>
    <property type="project" value="UniProtKB-KW"/>
</dbReference>
<reference evidence="20 21" key="1">
    <citation type="journal article" date="2020" name="Biotechnol. Biofuels">
        <title>New insights from the biogas microbiome by comprehensive genome-resolved metagenomics of nearly 1600 species originating from multiple anaerobic digesters.</title>
        <authorList>
            <person name="Campanaro S."/>
            <person name="Treu L."/>
            <person name="Rodriguez-R L.M."/>
            <person name="Kovalovszki A."/>
            <person name="Ziels R.M."/>
            <person name="Maus I."/>
            <person name="Zhu X."/>
            <person name="Kougias P.G."/>
            <person name="Basile A."/>
            <person name="Luo G."/>
            <person name="Schluter A."/>
            <person name="Konstantinidis K.T."/>
            <person name="Angelidaki I."/>
        </authorList>
    </citation>
    <scope>NUCLEOTIDE SEQUENCE [LARGE SCALE GENOMIC DNA]</scope>
    <source>
        <strain evidence="20">AS27yjCOA_165</strain>
    </source>
</reference>
<comment type="subcellular location">
    <subcellularLocation>
        <location evidence="1">Cell membrane</location>
        <topology evidence="1">Multi-pass membrane protein</topology>
    </subcellularLocation>
</comment>
<evidence type="ECO:0000313" key="21">
    <source>
        <dbReference type="Proteomes" id="UP000526033"/>
    </source>
</evidence>
<feature type="binding site" evidence="17">
    <location>
        <position position="19"/>
    </location>
    <ligand>
        <name>ATP</name>
        <dbReference type="ChEBI" id="CHEBI:30616"/>
    </ligand>
</feature>
<evidence type="ECO:0000256" key="11">
    <source>
        <dbReference type="ARBA" id="ARBA00023098"/>
    </source>
</evidence>
<dbReference type="EMBL" id="JAAZNL010000022">
    <property type="protein sequence ID" value="NMB70029.1"/>
    <property type="molecule type" value="Genomic_DNA"/>
</dbReference>
<evidence type="ECO:0000256" key="1">
    <source>
        <dbReference type="ARBA" id="ARBA00004651"/>
    </source>
</evidence>
<dbReference type="GO" id="GO:0008654">
    <property type="term" value="P:phospholipid biosynthetic process"/>
    <property type="evidence" value="ECO:0007669"/>
    <property type="project" value="UniProtKB-KW"/>
</dbReference>
<evidence type="ECO:0000256" key="7">
    <source>
        <dbReference type="ARBA" id="ARBA00022741"/>
    </source>
</evidence>
<dbReference type="Gene3D" id="1.10.287.3610">
    <property type="match status" value="1"/>
</dbReference>
<keyword evidence="13" id="KW-0594">Phospholipid biosynthesis</keyword>
<evidence type="ECO:0000256" key="13">
    <source>
        <dbReference type="ARBA" id="ARBA00023209"/>
    </source>
</evidence>
<comment type="cofactor">
    <cofactor evidence="18">
        <name>Mg(2+)</name>
        <dbReference type="ChEBI" id="CHEBI:18420"/>
    </cofactor>
    <text evidence="18">Mn(2+), Zn(2+), Cd(2+) and Co(2+) support activity to lesser extents.</text>
</comment>
<evidence type="ECO:0000256" key="19">
    <source>
        <dbReference type="SAM" id="Phobius"/>
    </source>
</evidence>
<organism evidence="20 21">
    <name type="scientific">candidate division WWE3 bacterium</name>
    <dbReference type="NCBI Taxonomy" id="2053526"/>
    <lineage>
        <taxon>Bacteria</taxon>
        <taxon>Katanobacteria</taxon>
    </lineage>
</organism>
<evidence type="ECO:0000256" key="12">
    <source>
        <dbReference type="ARBA" id="ARBA00023136"/>
    </source>
</evidence>
<keyword evidence="5" id="KW-0808">Transferase</keyword>
<gene>
    <name evidence="20" type="ORF">GYA27_02400</name>
</gene>
<evidence type="ECO:0000256" key="5">
    <source>
        <dbReference type="ARBA" id="ARBA00022679"/>
    </source>
</evidence>
<keyword evidence="9 17" id="KW-0067">ATP-binding</keyword>
<evidence type="ECO:0000256" key="14">
    <source>
        <dbReference type="ARBA" id="ARBA00023264"/>
    </source>
</evidence>
<evidence type="ECO:0000256" key="15">
    <source>
        <dbReference type="PIRSR" id="PIRSR600829-1"/>
    </source>
</evidence>
<keyword evidence="12 19" id="KW-0472">Membrane</keyword>
<feature type="transmembrane region" description="Helical" evidence="19">
    <location>
        <begin position="58"/>
        <end position="78"/>
    </location>
</feature>
<evidence type="ECO:0000256" key="8">
    <source>
        <dbReference type="ARBA" id="ARBA00022777"/>
    </source>
</evidence>
<accession>A0A7X9HHX4</accession>
<dbReference type="Proteomes" id="UP000526033">
    <property type="component" value="Unassembled WGS sequence"/>
</dbReference>
<comment type="caution">
    <text evidence="20">The sequence shown here is derived from an EMBL/GenBank/DDBJ whole genome shotgun (WGS) entry which is preliminary data.</text>
</comment>
<keyword evidence="8 20" id="KW-0418">Kinase</keyword>
<dbReference type="CDD" id="cd14265">
    <property type="entry name" value="UDPK_IM_like"/>
    <property type="match status" value="1"/>
</dbReference>
<dbReference type="InterPro" id="IPR000829">
    <property type="entry name" value="DAGK"/>
</dbReference>
<dbReference type="GO" id="GO:0046872">
    <property type="term" value="F:metal ion binding"/>
    <property type="evidence" value="ECO:0007669"/>
    <property type="project" value="UniProtKB-KW"/>
</dbReference>
<evidence type="ECO:0000256" key="3">
    <source>
        <dbReference type="ARBA" id="ARBA00022475"/>
    </source>
</evidence>
<feature type="transmembrane region" description="Helical" evidence="19">
    <location>
        <begin position="100"/>
        <end position="119"/>
    </location>
</feature>
<feature type="binding site" evidence="17">
    <location>
        <begin position="88"/>
        <end position="90"/>
    </location>
    <ligand>
        <name>ATP</name>
        <dbReference type="ChEBI" id="CHEBI:30616"/>
    </ligand>
</feature>
<sequence length="128" mass="14316">MKTLLSSHHPVRHVKSFKYAFKGILHTLINEPNFRVQILIVTAASYLGFLYKISNIEWGLLIITLGSLLAAEMINTVVEEFIDALIKEYHEGARVIKDVAAGYVLINAITTLAIILLIFGHRISQSVI</sequence>
<dbReference type="PANTHER" id="PTHR34299">
    <property type="entry name" value="DIACYLGLYCEROL KINASE"/>
    <property type="match status" value="1"/>
</dbReference>
<feature type="active site" description="Proton acceptor" evidence="15">
    <location>
        <position position="72"/>
    </location>
</feature>
<dbReference type="InterPro" id="IPR036945">
    <property type="entry name" value="DAGK_sf"/>
</dbReference>
<keyword evidence="14" id="KW-1208">Phospholipid metabolism</keyword>
<evidence type="ECO:0000256" key="4">
    <source>
        <dbReference type="ARBA" id="ARBA00022516"/>
    </source>
</evidence>
<keyword evidence="18" id="KW-0479">Metal-binding</keyword>
<dbReference type="AlphaFoldDB" id="A0A7X9HHX4"/>
<feature type="binding site" evidence="17">
    <location>
        <position position="31"/>
    </location>
    <ligand>
        <name>ATP</name>
        <dbReference type="ChEBI" id="CHEBI:30616"/>
    </ligand>
</feature>
<dbReference type="InterPro" id="IPR033717">
    <property type="entry name" value="UDPK"/>
</dbReference>
<evidence type="ECO:0000256" key="16">
    <source>
        <dbReference type="PIRSR" id="PIRSR600829-2"/>
    </source>
</evidence>
<dbReference type="Pfam" id="PF01219">
    <property type="entry name" value="DAGK_prokar"/>
    <property type="match status" value="1"/>
</dbReference>
<name>A0A7X9HHX4_UNCKA</name>
<evidence type="ECO:0000256" key="9">
    <source>
        <dbReference type="ARBA" id="ARBA00022840"/>
    </source>
</evidence>
<evidence type="ECO:0000256" key="6">
    <source>
        <dbReference type="ARBA" id="ARBA00022692"/>
    </source>
</evidence>
<keyword evidence="6 19" id="KW-0812">Transmembrane</keyword>
<feature type="binding site" evidence="17">
    <location>
        <begin position="97"/>
        <end position="98"/>
    </location>
    <ligand>
        <name>ATP</name>
        <dbReference type="ChEBI" id="CHEBI:30616"/>
    </ligand>
</feature>
<dbReference type="PANTHER" id="PTHR34299:SF1">
    <property type="entry name" value="DIACYLGLYCEROL KINASE"/>
    <property type="match status" value="1"/>
</dbReference>
<keyword evidence="3" id="KW-1003">Cell membrane</keyword>